<dbReference type="InterPro" id="IPR002048">
    <property type="entry name" value="EF_hand_dom"/>
</dbReference>
<sequence>MKIGSDNSLYTLIAQTRRNALSSVSEKMDTRQAQAPTMPTVRSDQELIAEFHSRMSKQALDWADTDKDGKVTKAEFMDGQARVAEMNGEPHDTAYSESKWAKLDTNGKGWVSESELHDGLEKIFPVSVGHLDSGYAERLRSRRS</sequence>
<evidence type="ECO:0000313" key="2">
    <source>
        <dbReference type="EMBL" id="WHS94183.1"/>
    </source>
</evidence>
<evidence type="ECO:0000313" key="3">
    <source>
        <dbReference type="Proteomes" id="UP001233264"/>
    </source>
</evidence>
<dbReference type="InterPro" id="IPR011992">
    <property type="entry name" value="EF-hand-dom_pair"/>
</dbReference>
<dbReference type="Proteomes" id="UP001233264">
    <property type="component" value="Chromosome"/>
</dbReference>
<dbReference type="Pfam" id="PF13202">
    <property type="entry name" value="EF-hand_5"/>
    <property type="match status" value="1"/>
</dbReference>
<reference evidence="2 3" key="1">
    <citation type="submission" date="2023-03" db="EMBL/GenBank/DDBJ databases">
        <authorList>
            <person name="Menendez E."/>
            <person name="Kaur S."/>
            <person name="Flores-Felix J.D."/>
            <person name="diCenzo G.C."/>
            <person name="Peix A."/>
            <person name="Velazquez E."/>
        </authorList>
    </citation>
    <scope>NUCLEOTIDE SEQUENCE [LARGE SCALE GENOMIC DNA]</scope>
    <source>
        <strain evidence="2 3">CCBAU 71714</strain>
    </source>
</reference>
<dbReference type="Gene3D" id="1.10.238.10">
    <property type="entry name" value="EF-hand"/>
    <property type="match status" value="1"/>
</dbReference>
<evidence type="ECO:0000259" key="1">
    <source>
        <dbReference type="Pfam" id="PF13202"/>
    </source>
</evidence>
<dbReference type="EMBL" id="CP120365">
    <property type="protein sequence ID" value="WHS94183.1"/>
    <property type="molecule type" value="Genomic_DNA"/>
</dbReference>
<dbReference type="RefSeq" id="WP_003530995.1">
    <property type="nucleotide sequence ID" value="NZ_CP120365.1"/>
</dbReference>
<gene>
    <name evidence="2" type="ORF">PZL22_001881</name>
</gene>
<proteinExistence type="predicted"/>
<accession>A0ABY8TAK8</accession>
<organism evidence="2 3">
    <name type="scientific">Sinorhizobium kummerowiae</name>
    <dbReference type="NCBI Taxonomy" id="158892"/>
    <lineage>
        <taxon>Bacteria</taxon>
        <taxon>Pseudomonadati</taxon>
        <taxon>Pseudomonadota</taxon>
        <taxon>Alphaproteobacteria</taxon>
        <taxon>Hyphomicrobiales</taxon>
        <taxon>Rhizobiaceae</taxon>
        <taxon>Sinorhizobium/Ensifer group</taxon>
        <taxon>Sinorhizobium</taxon>
    </lineage>
</organism>
<feature type="domain" description="EF-hand" evidence="1">
    <location>
        <begin position="63"/>
        <end position="77"/>
    </location>
</feature>
<dbReference type="InterPro" id="IPR018247">
    <property type="entry name" value="EF_Hand_1_Ca_BS"/>
</dbReference>
<keyword evidence="3" id="KW-1185">Reference proteome</keyword>
<dbReference type="PROSITE" id="PS00018">
    <property type="entry name" value="EF_HAND_1"/>
    <property type="match status" value="1"/>
</dbReference>
<dbReference type="SUPFAM" id="SSF47473">
    <property type="entry name" value="EF-hand"/>
    <property type="match status" value="1"/>
</dbReference>
<protein>
    <submittedName>
        <fullName evidence="2">EF-hand domain-containing protein</fullName>
    </submittedName>
</protein>
<name>A0ABY8TAK8_9HYPH</name>